<feature type="compositionally biased region" description="Low complexity" evidence="5">
    <location>
        <begin position="146"/>
        <end position="168"/>
    </location>
</feature>
<accession>A0A1B0ZPA1</accession>
<organism evidence="8 10">
    <name type="scientific">Phaeobacter gallaeciensis</name>
    <dbReference type="NCBI Taxonomy" id="60890"/>
    <lineage>
        <taxon>Bacteria</taxon>
        <taxon>Pseudomonadati</taxon>
        <taxon>Pseudomonadota</taxon>
        <taxon>Alphaproteobacteria</taxon>
        <taxon>Rhodobacterales</taxon>
        <taxon>Roseobacteraceae</taxon>
        <taxon>Phaeobacter</taxon>
    </lineage>
</organism>
<evidence type="ECO:0000256" key="1">
    <source>
        <dbReference type="ARBA" id="ARBA00004167"/>
    </source>
</evidence>
<feature type="chain" id="PRO_5044369980" evidence="6">
    <location>
        <begin position="27"/>
        <end position="283"/>
    </location>
</feature>
<protein>
    <submittedName>
        <fullName evidence="9">Energy transducer TonB</fullName>
    </submittedName>
</protein>
<keyword evidence="6" id="KW-0732">Signal</keyword>
<keyword evidence="4" id="KW-0472">Membrane</keyword>
<keyword evidence="3" id="KW-1133">Transmembrane helix</keyword>
<name>A0A1B0ZPA1_9RHOB</name>
<reference evidence="9 11" key="2">
    <citation type="submission" date="2023-02" db="EMBL/GenBank/DDBJ databases">
        <title>Population genomics of bacteria associated with diatom.</title>
        <authorList>
            <person name="Xie J."/>
            <person name="Wang H."/>
        </authorList>
    </citation>
    <scope>NUCLEOTIDE SEQUENCE [LARGE SCALE GENOMIC DNA]</scope>
    <source>
        <strain evidence="9 11">PT47_8</strain>
    </source>
</reference>
<dbReference type="Pfam" id="PF03544">
    <property type="entry name" value="TonB_C"/>
    <property type="match status" value="1"/>
</dbReference>
<evidence type="ECO:0000256" key="4">
    <source>
        <dbReference type="ARBA" id="ARBA00023136"/>
    </source>
</evidence>
<dbReference type="SUPFAM" id="SSF74653">
    <property type="entry name" value="TolA/TonB C-terminal domain"/>
    <property type="match status" value="1"/>
</dbReference>
<dbReference type="AlphaFoldDB" id="A0A1B0ZPA1"/>
<evidence type="ECO:0000259" key="7">
    <source>
        <dbReference type="PROSITE" id="PS52015"/>
    </source>
</evidence>
<reference evidence="8 10" key="1">
    <citation type="submission" date="2016-04" db="EMBL/GenBank/DDBJ databases">
        <authorList>
            <person name="Evans L.H."/>
            <person name="Alamgir A."/>
            <person name="Owens N."/>
            <person name="Weber N.D."/>
            <person name="Virtaneva K."/>
            <person name="Barbian K."/>
            <person name="Babar A."/>
            <person name="Rosenke K."/>
        </authorList>
    </citation>
    <scope>NUCLEOTIDE SEQUENCE [LARGE SCALE GENOMIC DNA]</scope>
    <source>
        <strain evidence="8 10">JL2886</strain>
    </source>
</reference>
<comment type="subcellular location">
    <subcellularLocation>
        <location evidence="1">Membrane</location>
        <topology evidence="1">Single-pass membrane protein</topology>
    </subcellularLocation>
</comment>
<dbReference type="NCBIfam" id="TIGR01352">
    <property type="entry name" value="tonB_Cterm"/>
    <property type="match status" value="1"/>
</dbReference>
<dbReference type="GO" id="GO:0016020">
    <property type="term" value="C:membrane"/>
    <property type="evidence" value="ECO:0007669"/>
    <property type="project" value="UniProtKB-SubCell"/>
</dbReference>
<feature type="compositionally biased region" description="Low complexity" evidence="5">
    <location>
        <begin position="103"/>
        <end position="113"/>
    </location>
</feature>
<dbReference type="RefSeq" id="WP_065271032.1">
    <property type="nucleotide sequence ID" value="NZ_CP015124.1"/>
</dbReference>
<dbReference type="Gene3D" id="3.30.1150.10">
    <property type="match status" value="1"/>
</dbReference>
<feature type="domain" description="TonB C-terminal" evidence="7">
    <location>
        <begin position="194"/>
        <end position="283"/>
    </location>
</feature>
<evidence type="ECO:0000256" key="5">
    <source>
        <dbReference type="SAM" id="MobiDB-lite"/>
    </source>
</evidence>
<keyword evidence="10" id="KW-1185">Reference proteome</keyword>
<gene>
    <name evidence="8" type="ORF">JL2886_01066</name>
    <name evidence="9" type="ORF">PXK24_18800</name>
</gene>
<keyword evidence="2" id="KW-0812">Transmembrane</keyword>
<evidence type="ECO:0000313" key="10">
    <source>
        <dbReference type="Proteomes" id="UP000092565"/>
    </source>
</evidence>
<dbReference type="PROSITE" id="PS52015">
    <property type="entry name" value="TONB_CTD"/>
    <property type="match status" value="1"/>
</dbReference>
<dbReference type="EMBL" id="JARCJK010000013">
    <property type="protein sequence ID" value="MDE4167749.1"/>
    <property type="molecule type" value="Genomic_DNA"/>
</dbReference>
<feature type="signal peptide" evidence="6">
    <location>
        <begin position="1"/>
        <end position="26"/>
    </location>
</feature>
<evidence type="ECO:0000313" key="8">
    <source>
        <dbReference type="EMBL" id="ANP35987.1"/>
    </source>
</evidence>
<dbReference type="Proteomes" id="UP000092565">
    <property type="component" value="Chromosome"/>
</dbReference>
<proteinExistence type="predicted"/>
<evidence type="ECO:0000313" key="11">
    <source>
        <dbReference type="Proteomes" id="UP001218364"/>
    </source>
</evidence>
<dbReference type="PRINTS" id="PR01217">
    <property type="entry name" value="PRICHEXTENSN"/>
</dbReference>
<dbReference type="EMBL" id="CP015124">
    <property type="protein sequence ID" value="ANP35987.1"/>
    <property type="molecule type" value="Genomic_DNA"/>
</dbReference>
<dbReference type="InterPro" id="IPR037682">
    <property type="entry name" value="TonB_C"/>
</dbReference>
<dbReference type="GO" id="GO:0055085">
    <property type="term" value="P:transmembrane transport"/>
    <property type="evidence" value="ECO:0007669"/>
    <property type="project" value="InterPro"/>
</dbReference>
<feature type="compositionally biased region" description="Pro residues" evidence="5">
    <location>
        <begin position="114"/>
        <end position="145"/>
    </location>
</feature>
<dbReference type="Proteomes" id="UP001218364">
    <property type="component" value="Unassembled WGS sequence"/>
</dbReference>
<evidence type="ECO:0000256" key="6">
    <source>
        <dbReference type="SAM" id="SignalP"/>
    </source>
</evidence>
<evidence type="ECO:0000256" key="3">
    <source>
        <dbReference type="ARBA" id="ARBA00022989"/>
    </source>
</evidence>
<dbReference type="InterPro" id="IPR006260">
    <property type="entry name" value="TonB/TolA_C"/>
</dbReference>
<sequence length="283" mass="28779">MSRIALFPACLASAALLHALPFVALSDGGTEAEGSGGTGQITLVAASAELTQQVSKWRRPQEITTQVSAVVQPVPIANPQPVPSASPSSVPDLPTSAPAVLAPAAQAEAAPEKPASPPPPPAPPPPAPPPVAPAPPAPAPPPKPAPAAEAPAEAKPAAASVAVNQQAAGSGQRSARGDNGGDETSTGNAAREAKLKRRWGAAILSRIERQMRRPRGGDQGKARVRLKVSTQGRLIGASVVRSSGSSTLDHAALQAAQKTRYPRAPKALAPGTYTFDFSPRFTR</sequence>
<evidence type="ECO:0000313" key="9">
    <source>
        <dbReference type="EMBL" id="MDE4167749.1"/>
    </source>
</evidence>
<feature type="region of interest" description="Disordered" evidence="5">
    <location>
        <begin position="103"/>
        <end position="196"/>
    </location>
</feature>
<dbReference type="OrthoDB" id="7722272at2"/>
<evidence type="ECO:0000256" key="2">
    <source>
        <dbReference type="ARBA" id="ARBA00022692"/>
    </source>
</evidence>